<proteinExistence type="predicted"/>
<evidence type="ECO:0000313" key="1">
    <source>
        <dbReference type="EMBL" id="KGB35599.1"/>
    </source>
</evidence>
<organism evidence="1">
    <name type="scientific">Schistosoma haematobium</name>
    <name type="common">Blood fluke</name>
    <dbReference type="NCBI Taxonomy" id="6185"/>
    <lineage>
        <taxon>Eukaryota</taxon>
        <taxon>Metazoa</taxon>
        <taxon>Spiralia</taxon>
        <taxon>Lophotrochozoa</taxon>
        <taxon>Platyhelminthes</taxon>
        <taxon>Trematoda</taxon>
        <taxon>Digenea</taxon>
        <taxon>Strigeidida</taxon>
        <taxon>Schistosomatoidea</taxon>
        <taxon>Schistosomatidae</taxon>
        <taxon>Schistosoma</taxon>
    </lineage>
</organism>
<dbReference type="EMBL" id="KL250699">
    <property type="protein sequence ID" value="KGB35599.1"/>
    <property type="molecule type" value="Genomic_DNA"/>
</dbReference>
<reference evidence="1" key="1">
    <citation type="journal article" date="2012" name="Nat. Genet.">
        <title>Whole-genome sequence of Schistosoma haematobium.</title>
        <authorList>
            <person name="Young N.D."/>
            <person name="Jex A.R."/>
            <person name="Li B."/>
            <person name="Liu S."/>
            <person name="Yang L."/>
            <person name="Xiong Z."/>
            <person name="Li Y."/>
            <person name="Cantacessi C."/>
            <person name="Hall R.S."/>
            <person name="Xu X."/>
            <person name="Chen F."/>
            <person name="Wu X."/>
            <person name="Zerlotini A."/>
            <person name="Oliveira G."/>
            <person name="Hofmann A."/>
            <person name="Zhang G."/>
            <person name="Fang X."/>
            <person name="Kang Y."/>
            <person name="Campbell B.E."/>
            <person name="Loukas A."/>
            <person name="Ranganathan S."/>
            <person name="Rollinson D."/>
            <person name="Rinaldi G."/>
            <person name="Brindley P.J."/>
            <person name="Yang H."/>
            <person name="Wang J."/>
            <person name="Wang J."/>
            <person name="Gasser R.B."/>
        </authorList>
    </citation>
    <scope>NUCLEOTIDE SEQUENCE [LARGE SCALE GENOMIC DNA]</scope>
</reference>
<protein>
    <submittedName>
        <fullName evidence="1">Uncharacterized protein</fullName>
    </submittedName>
</protein>
<accession>A0A094ZR98</accession>
<dbReference type="AlphaFoldDB" id="A0A094ZR98"/>
<name>A0A094ZR98_SCHHA</name>
<sequence length="139" mass="16268">MSCAKIGIQEYILTKSYTPMNKISTDVDSSCTKIIPDISENRKREKVIDMKLLPEFNEKDVESDYINTNNPNLFQCKCTQSPCRCYLNKVGTSMDNVSPKDLDSSLDDSRNSEYFFMLYDNKISILMTDFYNLKNYYYY</sequence>
<gene>
    <name evidence="1" type="ORF">MS3_03855</name>
</gene>